<feature type="active site" evidence="18">
    <location>
        <position position="1140"/>
    </location>
</feature>
<comment type="subunit">
    <text evidence="16">Homodimer.</text>
</comment>
<evidence type="ECO:0000259" key="19">
    <source>
        <dbReference type="PROSITE" id="PS50975"/>
    </source>
</evidence>
<feature type="binding site" evidence="17">
    <location>
        <position position="818"/>
    </location>
    <ligand>
        <name>Mn(2+)</name>
        <dbReference type="ChEBI" id="CHEBI:29035"/>
        <label>3</label>
    </ligand>
</feature>
<dbReference type="Gene3D" id="3.30.1490.20">
    <property type="entry name" value="ATP-grasp fold, A domain"/>
    <property type="match status" value="1"/>
</dbReference>
<keyword evidence="13" id="KW-0464">Manganese</keyword>
<keyword evidence="9 17" id="KW-0547">Nucleotide-binding</keyword>
<feature type="binding site" evidence="17">
    <location>
        <position position="300"/>
    </location>
    <ligand>
        <name>Mn(2+)</name>
        <dbReference type="ChEBI" id="CHEBI:29035"/>
        <label>2</label>
    </ligand>
</feature>
<dbReference type="Gene3D" id="3.30.470.20">
    <property type="entry name" value="ATP-grasp fold, B domain"/>
    <property type="match status" value="2"/>
</dbReference>
<keyword evidence="11" id="KW-0460">Magnesium</keyword>
<keyword evidence="12 17" id="KW-0665">Pyrimidine biosynthesis</keyword>
<feature type="binding site" evidence="17">
    <location>
        <position position="129"/>
    </location>
    <ligand>
        <name>ATP</name>
        <dbReference type="ChEBI" id="CHEBI:30616"/>
        <label>1</label>
    </ligand>
</feature>
<sequence length="1346" mass="148031">MPLRKDIKKVMVIGSGPIVIGQAAEFDYAGTQACRALKEDGLEVVLVNSNPATIMTDNAMADKIYIEPLTLTTVKRIIEKEKPDSLLSTLGGQTGLTLSMQLAKEGFLDKQGVKLLGANPETIDKAEDRQMFKDTMLGMGQPVIPSLVVTDVESAVEFAGEIGYPLIIRPAFTLGGSGGGIVNNEDELREITHGGLELSPIHQVLVEKCISGWKEIEFEVMRDSKGNVITVCSMENFDPVGVHTGDSIVIAPAVTLSDKEYQMLRSAALNIISELKIEGGCNCQFALNPDSFEYAVIEVNPRVSRSSALASKASGYPIAKVAAKIAVGYTLDEIKNAVTGNTYACFEPALDYVVVKFPKWPFDKFVYAKRSLGTQMKATGEVMSIAPTFEEAIMKSVRGAEISLDCLNMPKAMELTDDELEAALHECDDERLFMVYEALRRGVSCEHIFDITKIDNWFLYKLLNIADTEKRLRSETLTQELYEEAKHLGFLDSVIERLSGQKIEKPLAAAYKMVDTCAAEFAAQTPYFYSTFDEENEAAEFIEQNHSGKKTIIVFGSGPIRIGQGIEFDYASVHCVWALKEAGYEVVIVNNNPETVSTDFDTADRLYFEPLTKEDVMHIIRTEQPYGVVVAFGGQTAIKLTNFLNEQGVNILGTSADSIDMAEDRERFDELLEKLQIKRPQGFTVMTCEEALEVANKIGYPVLMRPSYVLGGQNMIIAFNDEDIVEYMGIILEQNITNPVLIDKYLMGTELEVDAICDGEDILIPGIMEHIERAGIHSGDSIAVYPAFNISDRMRDRIIDCTKKLAVSLKTKGLVNIQYLVYDHELYVIEVNPRSSRTIPYISKVTGVPMVDLATRAMLGEKMKDMGYGTGLYRTSPYVAVKVPVFSFEKLINVDSHLGPEMKSTGEVLGIAQTLEEALYKGLIGAGYTLKKHGGVFITVRNSDKGEIADVAKKFYDLGFSLYATKGTAAVLDRAGIPARVVDKIHESDNNTLALLESGKINYVISTSTKGRIPTRDSVKIRRKAVERNIPCLTSIDTANAIVDSLKSRYSEVSTELVDINHLRSEKMKLRFTKMQGCGNDYIYFNVFDQVIDNPEGLSVRLSDRHFGIGGDGVVLICPSDVADAKMRMFNLDGSEGKMCGNAIRCVGKYLYDNKIVDKQTLTIDTLSGIKTLSLYLRGGEVSAVKVDMGKAILTPNQIPVKLGGEEVIDRPVTIGGTPYNITCVSMGNPHCVVFLDSVDTLDIEKVGPMFENSELFPERVNTEFIRVLDSHTLKMRVWERGSGETWACGTGACAAAVAAVENGLCPKGEDITVKLRGGDLIINYTDEGVFMTGSAVKVFEGIVEV</sequence>
<dbReference type="GO" id="GO:0008837">
    <property type="term" value="F:diaminopimelate epimerase activity"/>
    <property type="evidence" value="ECO:0007669"/>
    <property type="project" value="UniProtKB-UniRule"/>
</dbReference>
<dbReference type="SMART" id="SM00851">
    <property type="entry name" value="MGS"/>
    <property type="match status" value="1"/>
</dbReference>
<dbReference type="InterPro" id="IPR033937">
    <property type="entry name" value="MGS_CPS_CarB"/>
</dbReference>
<evidence type="ECO:0000313" key="22">
    <source>
        <dbReference type="Proteomes" id="UP000886743"/>
    </source>
</evidence>
<dbReference type="PROSITE" id="PS00866">
    <property type="entry name" value="CPSASE_1"/>
    <property type="match status" value="1"/>
</dbReference>
<dbReference type="Pfam" id="PF02786">
    <property type="entry name" value="CPSase_L_D2"/>
    <property type="match status" value="2"/>
</dbReference>
<evidence type="ECO:0000256" key="13">
    <source>
        <dbReference type="ARBA" id="ARBA00023211"/>
    </source>
</evidence>
<protein>
    <recommendedName>
        <fullName evidence="16 17">Multifunctional fusion protein</fullName>
    </recommendedName>
    <domain>
        <recommendedName>
            <fullName evidence="16">Diaminopimelate epimerase</fullName>
            <shortName evidence="16">DAP epimerase</shortName>
            <ecNumber evidence="16">5.1.1.7</ecNumber>
        </recommendedName>
        <alternativeName>
            <fullName evidence="16">PLP-independent amino acid racemase</fullName>
        </alternativeName>
    </domain>
    <domain>
        <recommendedName>
            <fullName evidence="17">Carbamoyl phosphate synthase large chain</fullName>
            <ecNumber evidence="17">6.3.4.16</ecNumber>
            <ecNumber evidence="17">6.3.5.5</ecNumber>
        </recommendedName>
        <alternativeName>
            <fullName evidence="17">Carbamoyl phosphate synthetase ammonia chain</fullName>
        </alternativeName>
    </domain>
</protein>
<feature type="binding site" evidence="17">
    <location>
        <position position="705"/>
    </location>
    <ligand>
        <name>ATP</name>
        <dbReference type="ChEBI" id="CHEBI:30616"/>
        <label>2</label>
    </ligand>
</feature>
<accession>A0A9D1T0L8</accession>
<dbReference type="Proteomes" id="UP000886743">
    <property type="component" value="Unassembled WGS sequence"/>
</dbReference>
<feature type="binding site" evidence="17">
    <location>
        <position position="750"/>
    </location>
    <ligand>
        <name>ATP</name>
        <dbReference type="ChEBI" id="CHEBI:30616"/>
        <label>2</label>
    </ligand>
</feature>
<comment type="pathway">
    <text evidence="17">Pyrimidine metabolism; UMP biosynthesis via de novo pathway; (S)-dihydroorotate from bicarbonate: step 1/3.</text>
</comment>
<feature type="binding site" evidence="17">
    <location>
        <position position="778"/>
    </location>
    <ligand>
        <name>ATP</name>
        <dbReference type="ChEBI" id="CHEBI:30616"/>
        <label>2</label>
    </ligand>
</feature>
<dbReference type="SUPFAM" id="SSF52335">
    <property type="entry name" value="Methylglyoxal synthase-like"/>
    <property type="match status" value="1"/>
</dbReference>
<evidence type="ECO:0000256" key="11">
    <source>
        <dbReference type="ARBA" id="ARBA00022842"/>
    </source>
</evidence>
<keyword evidence="16" id="KW-0413">Isomerase</keyword>
<dbReference type="SMART" id="SM01096">
    <property type="entry name" value="CPSase_L_D3"/>
    <property type="match status" value="1"/>
</dbReference>
<feature type="binding site" evidence="16">
    <location>
        <position position="1262"/>
    </location>
    <ligand>
        <name>substrate</name>
    </ligand>
</feature>
<feature type="binding site" evidence="17">
    <location>
        <position position="300"/>
    </location>
    <ligand>
        <name>Mg(2+)</name>
        <dbReference type="ChEBI" id="CHEBI:18420"/>
        <label>2</label>
    </ligand>
</feature>
<feature type="region of interest" description="Allosteric domain" evidence="17">
    <location>
        <begin position="928"/>
        <end position="1346"/>
    </location>
</feature>
<dbReference type="GO" id="GO:0004087">
    <property type="term" value="F:carbamoyl-phosphate synthase (ammonia) activity"/>
    <property type="evidence" value="ECO:0007669"/>
    <property type="project" value="UniProtKB-EC"/>
</dbReference>
<dbReference type="Gene3D" id="3.10.310.10">
    <property type="entry name" value="Diaminopimelate Epimerase, Chain A, domain 1"/>
    <property type="match status" value="2"/>
</dbReference>
<evidence type="ECO:0000256" key="14">
    <source>
        <dbReference type="ARBA" id="ARBA00047359"/>
    </source>
</evidence>
<reference evidence="21" key="2">
    <citation type="journal article" date="2021" name="PeerJ">
        <title>Extensive microbial diversity within the chicken gut microbiome revealed by metagenomics and culture.</title>
        <authorList>
            <person name="Gilroy R."/>
            <person name="Ravi A."/>
            <person name="Getino M."/>
            <person name="Pursley I."/>
            <person name="Horton D.L."/>
            <person name="Alikhan N.F."/>
            <person name="Baker D."/>
            <person name="Gharbi K."/>
            <person name="Hall N."/>
            <person name="Watson M."/>
            <person name="Adriaenssens E.M."/>
            <person name="Foster-Nyarko E."/>
            <person name="Jarju S."/>
            <person name="Secka A."/>
            <person name="Antonio M."/>
            <person name="Oren A."/>
            <person name="Chaudhuri R.R."/>
            <person name="La Ragione R."/>
            <person name="Hildebrand F."/>
            <person name="Pallen M.J."/>
        </authorList>
    </citation>
    <scope>NUCLEOTIDE SEQUENCE</scope>
    <source>
        <strain evidence="21">4920</strain>
    </source>
</reference>
<evidence type="ECO:0000259" key="20">
    <source>
        <dbReference type="PROSITE" id="PS51855"/>
    </source>
</evidence>
<dbReference type="Pfam" id="PF01678">
    <property type="entry name" value="DAP_epimerase"/>
    <property type="match status" value="2"/>
</dbReference>
<comment type="cofactor">
    <cofactor evidence="1">
        <name>Mn(2+)</name>
        <dbReference type="ChEBI" id="CHEBI:29035"/>
    </cofactor>
</comment>
<feature type="binding site" evidence="17">
    <location>
        <position position="298"/>
    </location>
    <ligand>
        <name>Mg(2+)</name>
        <dbReference type="ChEBI" id="CHEBI:18420"/>
        <label>1</label>
    </ligand>
</feature>
<proteinExistence type="inferred from homology"/>
<evidence type="ECO:0000256" key="8">
    <source>
        <dbReference type="ARBA" id="ARBA00022737"/>
    </source>
</evidence>
<keyword evidence="7" id="KW-0479">Metal-binding</keyword>
<feature type="domain" description="MGS-like" evidence="20">
    <location>
        <begin position="928"/>
        <end position="1069"/>
    </location>
</feature>
<feature type="binding site" evidence="16">
    <location>
        <begin position="1280"/>
        <end position="1281"/>
    </location>
    <ligand>
        <name>substrate</name>
    </ligand>
</feature>
<keyword evidence="6 16" id="KW-0028">Amino-acid biosynthesis</keyword>
<feature type="binding site" evidence="17">
    <location>
        <position position="298"/>
    </location>
    <ligand>
        <name>Mg(2+)</name>
        <dbReference type="ChEBI" id="CHEBI:18420"/>
        <label>2</label>
    </ligand>
</feature>
<evidence type="ECO:0000256" key="4">
    <source>
        <dbReference type="ARBA" id="ARBA00022571"/>
    </source>
</evidence>
<dbReference type="NCBIfam" id="TIGR00652">
    <property type="entry name" value="DapF"/>
    <property type="match status" value="1"/>
</dbReference>
<comment type="caution">
    <text evidence="16">Lacks conserved residue(s) required for the propagation of feature annotation.</text>
</comment>
<comment type="catalytic activity">
    <reaction evidence="14 17">
        <text>hydrogencarbonate + NH4(+) + 2 ATP = carbamoyl phosphate + 2 ADP + phosphate + 2 H(+)</text>
        <dbReference type="Rhea" id="RHEA:18029"/>
        <dbReference type="ChEBI" id="CHEBI:15378"/>
        <dbReference type="ChEBI" id="CHEBI:17544"/>
        <dbReference type="ChEBI" id="CHEBI:28938"/>
        <dbReference type="ChEBI" id="CHEBI:30616"/>
        <dbReference type="ChEBI" id="CHEBI:43474"/>
        <dbReference type="ChEBI" id="CHEBI:58228"/>
        <dbReference type="ChEBI" id="CHEBI:456216"/>
        <dbReference type="EC" id="6.3.4.16"/>
    </reaction>
</comment>
<feature type="domain" description="ATP-grasp" evidence="19">
    <location>
        <begin position="669"/>
        <end position="859"/>
    </location>
</feature>
<dbReference type="InterPro" id="IPR005480">
    <property type="entry name" value="CPSase_lsu_oligo"/>
</dbReference>
<dbReference type="SUPFAM" id="SSF56059">
    <property type="entry name" value="Glutathione synthetase ATP-binding domain-like"/>
    <property type="match status" value="2"/>
</dbReference>
<dbReference type="FunFam" id="3.40.50.20:FF:000002">
    <property type="entry name" value="Carbamoyl-phosphate synthase large chain"/>
    <property type="match status" value="1"/>
</dbReference>
<feature type="binding site" evidence="17">
    <location>
        <position position="241"/>
    </location>
    <ligand>
        <name>ATP</name>
        <dbReference type="ChEBI" id="CHEBI:30616"/>
        <label>1</label>
    </ligand>
</feature>
<dbReference type="SUPFAM" id="SSF52440">
    <property type="entry name" value="PreATP-grasp domain"/>
    <property type="match status" value="2"/>
</dbReference>
<feature type="binding site" evidence="17">
    <location>
        <position position="832"/>
    </location>
    <ligand>
        <name>Mg(2+)</name>
        <dbReference type="ChEBI" id="CHEBI:18420"/>
        <label>4</label>
    </ligand>
</feature>
<feature type="binding site" evidence="17">
    <location>
        <position position="175"/>
    </location>
    <ligand>
        <name>ATP</name>
        <dbReference type="ChEBI" id="CHEBI:30616"/>
        <label>1</label>
    </ligand>
</feature>
<feature type="binding site" evidence="17">
    <location>
        <position position="298"/>
    </location>
    <ligand>
        <name>Mn(2+)</name>
        <dbReference type="ChEBI" id="CHEBI:29035"/>
        <label>2</label>
    </ligand>
</feature>
<dbReference type="PROSITE" id="PS01326">
    <property type="entry name" value="DAP_EPIMERASE"/>
    <property type="match status" value="1"/>
</dbReference>
<feature type="binding site" evidence="16">
    <location>
        <position position="1131"/>
    </location>
    <ligand>
        <name>substrate</name>
    </ligand>
</feature>
<comment type="subcellular location">
    <subcellularLocation>
        <location evidence="16">Cytoplasm</location>
    </subcellularLocation>
</comment>
<feature type="binding site" evidence="17">
    <location>
        <position position="298"/>
    </location>
    <ligand>
        <name>ATP</name>
        <dbReference type="ChEBI" id="CHEBI:30616"/>
        <label>1</label>
    </ligand>
</feature>
<feature type="binding site" evidence="16">
    <location>
        <begin position="1141"/>
        <end position="1142"/>
    </location>
    <ligand>
        <name>substrate</name>
    </ligand>
</feature>
<feature type="domain" description="ATP-grasp" evidence="19">
    <location>
        <begin position="133"/>
        <end position="327"/>
    </location>
</feature>
<evidence type="ECO:0000256" key="15">
    <source>
        <dbReference type="ARBA" id="ARBA00048816"/>
    </source>
</evidence>
<feature type="binding site" evidence="17">
    <location>
        <position position="215"/>
    </location>
    <ligand>
        <name>ATP</name>
        <dbReference type="ChEBI" id="CHEBI:30616"/>
        <label>1</label>
    </ligand>
</feature>
<dbReference type="GO" id="GO:0009089">
    <property type="term" value="P:lysine biosynthetic process via diaminopimelate"/>
    <property type="evidence" value="ECO:0007669"/>
    <property type="project" value="UniProtKB-UniRule"/>
</dbReference>
<dbReference type="Pfam" id="PF02142">
    <property type="entry name" value="MGS"/>
    <property type="match status" value="1"/>
</dbReference>
<dbReference type="PANTHER" id="PTHR11405">
    <property type="entry name" value="CARBAMOYLTRANSFERASE FAMILY MEMBER"/>
    <property type="match status" value="1"/>
</dbReference>
<evidence type="ECO:0000256" key="17">
    <source>
        <dbReference type="HAMAP-Rule" id="MF_01210"/>
    </source>
</evidence>
<dbReference type="EC" id="5.1.1.7" evidence="16"/>
<keyword evidence="8 17" id="KW-0677">Repeat</keyword>
<name>A0A9D1T0L8_9FIRM</name>
<dbReference type="InterPro" id="IPR006275">
    <property type="entry name" value="CPSase_lsu"/>
</dbReference>
<comment type="catalytic activity">
    <reaction evidence="16">
        <text>(2S,6S)-2,6-diaminopimelate = meso-2,6-diaminopimelate</text>
        <dbReference type="Rhea" id="RHEA:15393"/>
        <dbReference type="ChEBI" id="CHEBI:57609"/>
        <dbReference type="ChEBI" id="CHEBI:57791"/>
        <dbReference type="EC" id="5.1.1.7"/>
    </reaction>
</comment>
<feature type="binding site" evidence="17">
    <location>
        <position position="284"/>
    </location>
    <ligand>
        <name>ATP</name>
        <dbReference type="ChEBI" id="CHEBI:30616"/>
        <label>1</label>
    </ligand>
</feature>
<dbReference type="FunFam" id="1.10.1030.10:FF:000002">
    <property type="entry name" value="Carbamoyl-phosphate synthase large chain"/>
    <property type="match status" value="1"/>
</dbReference>
<dbReference type="Gene3D" id="3.40.50.20">
    <property type="match status" value="2"/>
</dbReference>
<comment type="caution">
    <text evidence="21">The sequence shown here is derived from an EMBL/GenBank/DDBJ whole genome shotgun (WGS) entry which is preliminary data.</text>
</comment>
<dbReference type="InterPro" id="IPR001653">
    <property type="entry name" value="DAP_epimerase_DapF"/>
</dbReference>
<evidence type="ECO:0000256" key="10">
    <source>
        <dbReference type="ARBA" id="ARBA00022840"/>
    </source>
</evidence>
<evidence type="ECO:0000256" key="9">
    <source>
        <dbReference type="ARBA" id="ARBA00022741"/>
    </source>
</evidence>
<dbReference type="PROSITE" id="PS00867">
    <property type="entry name" value="CPSASE_2"/>
    <property type="match status" value="2"/>
</dbReference>
<dbReference type="SUPFAM" id="SSF54506">
    <property type="entry name" value="Diaminopimelate epimerase-like"/>
    <property type="match status" value="1"/>
</dbReference>
<dbReference type="PRINTS" id="PR00098">
    <property type="entry name" value="CPSASE"/>
</dbReference>
<dbReference type="PROSITE" id="PS50975">
    <property type="entry name" value="ATP_GRASP"/>
    <property type="match status" value="2"/>
</dbReference>
<dbReference type="InterPro" id="IPR005483">
    <property type="entry name" value="CPSase_dom"/>
</dbReference>
<dbReference type="FunFam" id="3.40.50.20:FF:000001">
    <property type="entry name" value="Carbamoyl-phosphate synthase large chain"/>
    <property type="match status" value="1"/>
</dbReference>
<feature type="binding site" evidence="17">
    <location>
        <position position="832"/>
    </location>
    <ligand>
        <name>Mn(2+)</name>
        <dbReference type="ChEBI" id="CHEBI:29035"/>
        <label>4</label>
    </ligand>
</feature>
<comment type="catalytic activity">
    <reaction evidence="15 17">
        <text>hydrogencarbonate + L-glutamine + 2 ATP + H2O = carbamoyl phosphate + L-glutamate + 2 ADP + phosphate + 2 H(+)</text>
        <dbReference type="Rhea" id="RHEA:18633"/>
        <dbReference type="ChEBI" id="CHEBI:15377"/>
        <dbReference type="ChEBI" id="CHEBI:15378"/>
        <dbReference type="ChEBI" id="CHEBI:17544"/>
        <dbReference type="ChEBI" id="CHEBI:29985"/>
        <dbReference type="ChEBI" id="CHEBI:30616"/>
        <dbReference type="ChEBI" id="CHEBI:43474"/>
        <dbReference type="ChEBI" id="CHEBI:58228"/>
        <dbReference type="ChEBI" id="CHEBI:58359"/>
        <dbReference type="ChEBI" id="CHEBI:456216"/>
        <dbReference type="EC" id="6.3.5.5"/>
    </reaction>
</comment>
<feature type="binding site" evidence="16">
    <location>
        <begin position="1290"/>
        <end position="1291"/>
    </location>
    <ligand>
        <name>substrate</name>
    </ligand>
</feature>
<dbReference type="NCBIfam" id="TIGR01369">
    <property type="entry name" value="CPSaseII_lrg"/>
    <property type="match status" value="1"/>
</dbReference>
<dbReference type="HAMAP" id="MF_01210_B">
    <property type="entry name" value="CPSase_L_chain_B"/>
    <property type="match status" value="1"/>
</dbReference>
<dbReference type="InterPro" id="IPR013815">
    <property type="entry name" value="ATP_grasp_subdomain_1"/>
</dbReference>
<dbReference type="InterPro" id="IPR011761">
    <property type="entry name" value="ATP-grasp"/>
</dbReference>
<dbReference type="InterPro" id="IPR036897">
    <property type="entry name" value="CarbamoylP_synth_lsu_oligo_sf"/>
</dbReference>
<feature type="binding site" evidence="17">
    <location>
        <position position="830"/>
    </location>
    <ligand>
        <name>Mn(2+)</name>
        <dbReference type="ChEBI" id="CHEBI:29035"/>
        <label>3</label>
    </ligand>
</feature>
<comment type="function">
    <text evidence="17">Large subunit of the glutamine-dependent carbamoyl phosphate synthetase (CPSase). CPSase catalyzes the formation of carbamoyl phosphate from the ammonia moiety of glutamine, carbonate, and phosphate donated by ATP, constituting the first step of 2 biosynthetic pathways, one leading to arginine and/or urea and the other to pyrimidine nucleotides. The large subunit (synthetase) binds the substrates ammonia (free or transferred from glutamine from the small subunit), hydrogencarbonate and ATP and carries out an ATP-coupled ligase reaction, activating hydrogencarbonate by forming carboxy phosphate which reacts with ammonia to form carbamoyl phosphate.</text>
</comment>
<reference evidence="21" key="1">
    <citation type="submission" date="2020-10" db="EMBL/GenBank/DDBJ databases">
        <authorList>
            <person name="Gilroy R."/>
        </authorList>
    </citation>
    <scope>NUCLEOTIDE SEQUENCE</scope>
    <source>
        <strain evidence="21">4920</strain>
    </source>
</reference>
<dbReference type="GO" id="GO:0004088">
    <property type="term" value="F:carbamoyl-phosphate synthase (glutamine-hydrolyzing) activity"/>
    <property type="evidence" value="ECO:0007669"/>
    <property type="project" value="UniProtKB-UniRule"/>
</dbReference>
<dbReference type="HAMAP" id="MF_00197">
    <property type="entry name" value="DAP_epimerase"/>
    <property type="match status" value="1"/>
</dbReference>
<dbReference type="InterPro" id="IPR005479">
    <property type="entry name" value="CPAse_ATP-bd"/>
</dbReference>
<feature type="binding site" evidence="17">
    <location>
        <position position="777"/>
    </location>
    <ligand>
        <name>ATP</name>
        <dbReference type="ChEBI" id="CHEBI:30616"/>
        <label>2</label>
    </ligand>
</feature>
<dbReference type="NCBIfam" id="NF009455">
    <property type="entry name" value="PRK12815.1"/>
    <property type="match status" value="1"/>
</dbReference>
<feature type="binding site" evidence="17">
    <location>
        <position position="746"/>
    </location>
    <ligand>
        <name>ATP</name>
        <dbReference type="ChEBI" id="CHEBI:30616"/>
        <label>2</label>
    </ligand>
</feature>
<dbReference type="SUPFAM" id="SSF48108">
    <property type="entry name" value="Carbamoyl phosphate synthetase, large subunit connection domain"/>
    <property type="match status" value="1"/>
</dbReference>
<feature type="binding site" evidence="17">
    <location>
        <position position="818"/>
    </location>
    <ligand>
        <name>ATP</name>
        <dbReference type="ChEBI" id="CHEBI:30616"/>
        <label>2</label>
    </ligand>
</feature>
<dbReference type="GO" id="GO:0006541">
    <property type="term" value="P:glutamine metabolic process"/>
    <property type="evidence" value="ECO:0007669"/>
    <property type="project" value="TreeGrafter"/>
</dbReference>
<evidence type="ECO:0000256" key="12">
    <source>
        <dbReference type="ARBA" id="ARBA00022975"/>
    </source>
</evidence>
<keyword evidence="5 17" id="KW-0436">Ligase</keyword>
<keyword evidence="16" id="KW-0963">Cytoplasm</keyword>
<feature type="binding site" evidence="17">
    <location>
        <position position="284"/>
    </location>
    <ligand>
        <name>Mn(2+)</name>
        <dbReference type="ChEBI" id="CHEBI:29035"/>
        <label>1</label>
    </ligand>
</feature>
<dbReference type="Gene3D" id="1.10.1030.10">
    <property type="entry name" value="Carbamoyl-phosphate synthetase, large subunit oligomerisation domain"/>
    <property type="match status" value="1"/>
</dbReference>
<comment type="cofactor">
    <cofactor evidence="17">
        <name>Mg(2+)</name>
        <dbReference type="ChEBI" id="CHEBI:18420"/>
    </cofactor>
    <cofactor evidence="17">
        <name>Mn(2+)</name>
        <dbReference type="ChEBI" id="CHEBI:29035"/>
    </cofactor>
    <text evidence="17">Binds 4 Mg(2+) or Mn(2+) ions per subunit.</text>
</comment>
<dbReference type="InterPro" id="IPR011607">
    <property type="entry name" value="MGS-like_dom"/>
</dbReference>
<dbReference type="GO" id="GO:0044205">
    <property type="term" value="P:'de novo' UMP biosynthetic process"/>
    <property type="evidence" value="ECO:0007669"/>
    <property type="project" value="UniProtKB-UniRule"/>
</dbReference>
<keyword evidence="16" id="KW-0457">Lysine biosynthesis</keyword>
<comment type="domain">
    <text evidence="17">The large subunit is composed of 2 ATP-grasp domains that are involved in binding the 2 ATP molecules needed for carbamoyl phosphate synthesis. The N-terminal ATP-grasp domain (referred to as the carboxyphosphate synthetic component) catalyzes the ATP-dependent phosphorylation of hydrogencarbonate to carboxyphosphate and the subsequent nucleophilic attack by ammonia to form a carbamate intermediate. The C-terminal ATP-grasp domain (referred to as the carbamoyl phosphate synthetic component) then catalyzes the phosphorylation of carbamate with the second ATP to form the end product carbamoyl phosphate. The reactive and unstable enzyme intermediates are sequentially channeled from one active site to the next through the interior of the protein over a distance of at least 96 A.</text>
</comment>
<feature type="binding site" evidence="17">
    <location>
        <position position="830"/>
    </location>
    <ligand>
        <name>ATP</name>
        <dbReference type="ChEBI" id="CHEBI:30616"/>
        <label>2</label>
    </ligand>
</feature>
<feature type="site" description="Could be important to modulate the pK values of the two catalytic cysteine residues" evidence="16">
    <location>
        <position position="1231"/>
    </location>
</feature>
<feature type="binding site" evidence="17">
    <location>
        <position position="830"/>
    </location>
    <ligand>
        <name>Mg(2+)</name>
        <dbReference type="ChEBI" id="CHEBI:18420"/>
        <label>4</label>
    </ligand>
</feature>
<dbReference type="InterPro" id="IPR036914">
    <property type="entry name" value="MGS-like_dom_sf"/>
</dbReference>
<comment type="subunit">
    <text evidence="17">Composed of two chains; the small (or glutamine) chain promotes the hydrolysis of glutamine to ammonia, which is used by the large (or ammonia) chain to synthesize carbamoyl phosphate. Tetramer of heterodimers (alpha,beta)4.</text>
</comment>
<dbReference type="EMBL" id="DVOF01000132">
    <property type="protein sequence ID" value="HIV02831.1"/>
    <property type="molecule type" value="Genomic_DNA"/>
</dbReference>
<feature type="binding site" evidence="17">
    <location>
        <position position="818"/>
    </location>
    <ligand>
        <name>Mg(2+)</name>
        <dbReference type="ChEBI" id="CHEBI:18420"/>
        <label>3</label>
    </ligand>
</feature>
<feature type="active site" description="Proton donor" evidence="16">
    <location>
        <position position="1140"/>
    </location>
</feature>
<feature type="binding site" evidence="17">
    <location>
        <position position="242"/>
    </location>
    <ligand>
        <name>ATP</name>
        <dbReference type="ChEBI" id="CHEBI:30616"/>
        <label>1</label>
    </ligand>
</feature>
<dbReference type="CDD" id="cd01424">
    <property type="entry name" value="MGS_CPS_II"/>
    <property type="match status" value="1"/>
</dbReference>
<feature type="binding site" evidence="17">
    <location>
        <position position="169"/>
    </location>
    <ligand>
        <name>ATP</name>
        <dbReference type="ChEBI" id="CHEBI:30616"/>
        <label>1</label>
    </ligand>
</feature>
<evidence type="ECO:0000256" key="16">
    <source>
        <dbReference type="HAMAP-Rule" id="MF_00197"/>
    </source>
</evidence>
<dbReference type="EC" id="6.3.5.5" evidence="17"/>
<evidence type="ECO:0000256" key="7">
    <source>
        <dbReference type="ARBA" id="ARBA00022723"/>
    </source>
</evidence>
<dbReference type="FunFam" id="3.30.470.20:FF:000026">
    <property type="entry name" value="Carbamoyl-phosphate synthase large chain"/>
    <property type="match status" value="1"/>
</dbReference>
<feature type="binding site" evidence="17">
    <location>
        <position position="243"/>
    </location>
    <ligand>
        <name>ATP</name>
        <dbReference type="ChEBI" id="CHEBI:30616"/>
        <label>1</label>
    </ligand>
</feature>
<feature type="binding site" evidence="17">
    <location>
        <position position="744"/>
    </location>
    <ligand>
        <name>ATP</name>
        <dbReference type="ChEBI" id="CHEBI:30616"/>
        <label>2</label>
    </ligand>
</feature>
<dbReference type="FunFam" id="3.30.470.20:FF:000001">
    <property type="entry name" value="Carbamoyl-phosphate synthase large chain"/>
    <property type="match status" value="1"/>
</dbReference>
<evidence type="ECO:0000256" key="18">
    <source>
        <dbReference type="PROSITE-ProRule" id="PRU10125"/>
    </source>
</evidence>
<comment type="pathway">
    <text evidence="16">Amino-acid biosynthesis; L-lysine biosynthesis via DAP pathway; DL-2,6-diaminopimelate from LL-2,6-diaminopimelate: step 1/1.</text>
</comment>
<comment type="function">
    <text evidence="16">Catalyzes the stereoinversion of LL-2,6-diaminopimelate (L,L-DAP) to meso-diaminopimelate (meso-DAP), a precursor of L-lysine and an essential component of the bacterial peptidoglycan.</text>
</comment>
<evidence type="ECO:0000313" key="21">
    <source>
        <dbReference type="EMBL" id="HIV02831.1"/>
    </source>
</evidence>
<feature type="binding site" evidence="17">
    <location>
        <position position="830"/>
    </location>
    <ligand>
        <name>Mg(2+)</name>
        <dbReference type="ChEBI" id="CHEBI:18420"/>
        <label>3</label>
    </ligand>
</feature>
<dbReference type="PANTHER" id="PTHR11405:SF53">
    <property type="entry name" value="CARBAMOYL-PHOSPHATE SYNTHASE [AMMONIA], MITOCHONDRIAL"/>
    <property type="match status" value="1"/>
</dbReference>
<organism evidence="21 22">
    <name type="scientific">Candidatus Aphodoplasma excrementigallinarum</name>
    <dbReference type="NCBI Taxonomy" id="2840673"/>
    <lineage>
        <taxon>Bacteria</taxon>
        <taxon>Bacillati</taxon>
        <taxon>Bacillota</taxon>
        <taxon>Clostridia</taxon>
        <taxon>Eubacteriales</taxon>
        <taxon>Candidatus Aphodoplasma</taxon>
    </lineage>
</organism>
<gene>
    <name evidence="17 21" type="primary">carB</name>
    <name evidence="16" type="synonym">dapF</name>
    <name evidence="21" type="ORF">IAC74_04595</name>
</gene>
<feature type="active site" description="Proton acceptor" evidence="16">
    <location>
        <position position="1289"/>
    </location>
</feature>
<dbReference type="Pfam" id="PF25596">
    <property type="entry name" value="CPSase_L_D1"/>
    <property type="match status" value="2"/>
</dbReference>
<evidence type="ECO:0000256" key="1">
    <source>
        <dbReference type="ARBA" id="ARBA00001936"/>
    </source>
</evidence>
<feature type="binding site" evidence="16">
    <location>
        <position position="1080"/>
    </location>
    <ligand>
        <name>substrate</name>
    </ligand>
</feature>
<dbReference type="GO" id="GO:0005737">
    <property type="term" value="C:cytoplasm"/>
    <property type="evidence" value="ECO:0007669"/>
    <property type="project" value="UniProtKB-SubCell"/>
</dbReference>
<feature type="binding site" evidence="17">
    <location>
        <position position="830"/>
    </location>
    <ligand>
        <name>Mn(2+)</name>
        <dbReference type="ChEBI" id="CHEBI:29035"/>
        <label>4</label>
    </ligand>
</feature>
<dbReference type="InterPro" id="IPR018510">
    <property type="entry name" value="DAP_epimerase_AS"/>
</dbReference>
<dbReference type="EC" id="6.3.4.16" evidence="17"/>
<evidence type="ECO:0000256" key="3">
    <source>
        <dbReference type="ARBA" id="ARBA00009799"/>
    </source>
</evidence>
<dbReference type="GO" id="GO:0005524">
    <property type="term" value="F:ATP binding"/>
    <property type="evidence" value="ECO:0007669"/>
    <property type="project" value="UniProtKB-UniRule"/>
</dbReference>
<comment type="similarity">
    <text evidence="16">Belongs to the diaminopimelate epimerase family.</text>
</comment>
<dbReference type="InterPro" id="IPR016185">
    <property type="entry name" value="PreATP-grasp_dom_sf"/>
</dbReference>
<feature type="binding site" evidence="17">
    <location>
        <position position="208"/>
    </location>
    <ligand>
        <name>ATP</name>
        <dbReference type="ChEBI" id="CHEBI:30616"/>
        <label>1</label>
    </ligand>
</feature>
<feature type="binding site" evidence="17">
    <location>
        <position position="775"/>
    </location>
    <ligand>
        <name>ATP</name>
        <dbReference type="ChEBI" id="CHEBI:30616"/>
        <label>2</label>
    </ligand>
</feature>
<dbReference type="Gene3D" id="3.40.50.1380">
    <property type="entry name" value="Methylglyoxal synthase-like domain"/>
    <property type="match status" value="1"/>
</dbReference>
<feature type="binding site" evidence="17">
    <location>
        <position position="176"/>
    </location>
    <ligand>
        <name>ATP</name>
        <dbReference type="ChEBI" id="CHEBI:30616"/>
        <label>1</label>
    </ligand>
</feature>
<dbReference type="PROSITE" id="PS51855">
    <property type="entry name" value="MGS"/>
    <property type="match status" value="1"/>
</dbReference>
<keyword evidence="10 17" id="KW-0067">ATP-binding</keyword>
<feature type="binding site" evidence="17">
    <location>
        <position position="284"/>
    </location>
    <ligand>
        <name>Mg(2+)</name>
        <dbReference type="ChEBI" id="CHEBI:18420"/>
        <label>1</label>
    </ligand>
</feature>
<dbReference type="NCBIfam" id="NF003671">
    <property type="entry name" value="PRK05294.1"/>
    <property type="match status" value="1"/>
</dbReference>
<evidence type="ECO:0000256" key="2">
    <source>
        <dbReference type="ARBA" id="ARBA00005077"/>
    </source>
</evidence>
<feature type="site" description="Could be important to modulate the pK values of the two catalytic cysteine residues" evidence="16">
    <location>
        <position position="1280"/>
    </location>
</feature>
<dbReference type="GO" id="GO:0006526">
    <property type="term" value="P:L-arginine biosynthetic process"/>
    <property type="evidence" value="ECO:0007669"/>
    <property type="project" value="UniProtKB-UniRule"/>
</dbReference>
<feature type="binding site" evidence="17">
    <location>
        <position position="210"/>
    </location>
    <ligand>
        <name>ATP</name>
        <dbReference type="ChEBI" id="CHEBI:30616"/>
        <label>1</label>
    </ligand>
</feature>
<comment type="similarity">
    <text evidence="3 17">Belongs to the CarB family.</text>
</comment>
<dbReference type="InterPro" id="IPR058047">
    <property type="entry name" value="CPSase_preATP-grasp"/>
</dbReference>
<feature type="binding site" evidence="17">
    <location>
        <position position="776"/>
    </location>
    <ligand>
        <name>ATP</name>
        <dbReference type="ChEBI" id="CHEBI:30616"/>
        <label>2</label>
    </ligand>
</feature>
<keyword evidence="4 17" id="KW-0055">Arginine biosynthesis</keyword>
<feature type="binding site" evidence="16">
    <location>
        <position position="1229"/>
    </location>
    <ligand>
        <name>substrate</name>
    </ligand>
</feature>
<evidence type="ECO:0000256" key="5">
    <source>
        <dbReference type="ARBA" id="ARBA00022598"/>
    </source>
</evidence>
<dbReference type="GO" id="GO:0046872">
    <property type="term" value="F:metal ion binding"/>
    <property type="evidence" value="ECO:0007669"/>
    <property type="project" value="UniProtKB-KW"/>
</dbReference>
<dbReference type="Pfam" id="PF02787">
    <property type="entry name" value="CPSase_L_D3"/>
    <property type="match status" value="1"/>
</dbReference>
<comment type="pathway">
    <text evidence="2 17">Amino-acid biosynthesis; L-arginine biosynthesis; carbamoyl phosphate from bicarbonate: step 1/1.</text>
</comment>
<feature type="region of interest" description="Carboxyphosphate synthetic domain" evidence="17">
    <location>
        <begin position="1"/>
        <end position="401"/>
    </location>
</feature>
<evidence type="ECO:0000256" key="6">
    <source>
        <dbReference type="ARBA" id="ARBA00022605"/>
    </source>
</evidence>
<feature type="binding site" evidence="17">
    <location>
        <position position="298"/>
    </location>
    <ligand>
        <name>Mn(2+)</name>
        <dbReference type="ChEBI" id="CHEBI:29035"/>
        <label>1</label>
    </ligand>
</feature>